<gene>
    <name evidence="1" type="ORF">HICCMSTLAB_LOCUS11249</name>
</gene>
<keyword evidence="2" id="KW-1185">Reference proteome</keyword>
<name>A0A8J2HMW6_COTCN</name>
<accession>A0A8J2HMW6</accession>
<dbReference type="EMBL" id="CAJNRD030001123">
    <property type="protein sequence ID" value="CAG5102918.1"/>
    <property type="molecule type" value="Genomic_DNA"/>
</dbReference>
<organism evidence="1 2">
    <name type="scientific">Cotesia congregata</name>
    <name type="common">Parasitoid wasp</name>
    <name type="synonym">Apanteles congregatus</name>
    <dbReference type="NCBI Taxonomy" id="51543"/>
    <lineage>
        <taxon>Eukaryota</taxon>
        <taxon>Metazoa</taxon>
        <taxon>Ecdysozoa</taxon>
        <taxon>Arthropoda</taxon>
        <taxon>Hexapoda</taxon>
        <taxon>Insecta</taxon>
        <taxon>Pterygota</taxon>
        <taxon>Neoptera</taxon>
        <taxon>Endopterygota</taxon>
        <taxon>Hymenoptera</taxon>
        <taxon>Apocrita</taxon>
        <taxon>Ichneumonoidea</taxon>
        <taxon>Braconidae</taxon>
        <taxon>Microgastrinae</taxon>
        <taxon>Cotesia</taxon>
    </lineage>
</organism>
<dbReference type="Proteomes" id="UP000786811">
    <property type="component" value="Unassembled WGS sequence"/>
</dbReference>
<reference evidence="1" key="1">
    <citation type="submission" date="2021-04" db="EMBL/GenBank/DDBJ databases">
        <authorList>
            <person name="Chebbi M.A.C M."/>
        </authorList>
    </citation>
    <scope>NUCLEOTIDE SEQUENCE</scope>
</reference>
<dbReference type="AlphaFoldDB" id="A0A8J2HMW6"/>
<protein>
    <submittedName>
        <fullName evidence="1">Uncharacterized protein</fullName>
    </submittedName>
</protein>
<evidence type="ECO:0000313" key="1">
    <source>
        <dbReference type="EMBL" id="CAG5102918.1"/>
    </source>
</evidence>
<evidence type="ECO:0000313" key="2">
    <source>
        <dbReference type="Proteomes" id="UP000786811"/>
    </source>
</evidence>
<proteinExistence type="predicted"/>
<sequence length="63" mass="6889">MSGTGTLLINPGCTLGNERFIIKSTKKDAKPTDNFPFPMFNISQLASNLSEKPERPHALTKIA</sequence>
<comment type="caution">
    <text evidence="1">The sequence shown here is derived from an EMBL/GenBank/DDBJ whole genome shotgun (WGS) entry which is preliminary data.</text>
</comment>